<sequence>MQLFIHGQRSGYRKGTRNPLESAILNHTIQDGVKIERTTFEHSIYPVHTSEFSHEGDSGSLVFTMSHVVVGMLFAGGVNHMMSYFTPMEVLIEDIKNITKATDVRLKMNRPGTSS</sequence>
<evidence type="ECO:0008006" key="3">
    <source>
        <dbReference type="Google" id="ProtNLM"/>
    </source>
</evidence>
<protein>
    <recommendedName>
        <fullName evidence="3">Peptidase S1 domain-containing protein</fullName>
    </recommendedName>
</protein>
<evidence type="ECO:0000313" key="2">
    <source>
        <dbReference type="Proteomes" id="UP000037696"/>
    </source>
</evidence>
<evidence type="ECO:0000313" key="1">
    <source>
        <dbReference type="EMBL" id="KOS38206.1"/>
    </source>
</evidence>
<dbReference type="Proteomes" id="UP000037696">
    <property type="component" value="Unassembled WGS sequence"/>
</dbReference>
<dbReference type="InterPro" id="IPR009003">
    <property type="entry name" value="Peptidase_S1_PA"/>
</dbReference>
<dbReference type="AlphaFoldDB" id="A0A0M8NRZ4"/>
<name>A0A0M8NRZ4_9EURO</name>
<gene>
    <name evidence="1" type="ORF">ACN38_g10984</name>
</gene>
<dbReference type="OrthoDB" id="5424209at2759"/>
<dbReference type="SUPFAM" id="SSF50494">
    <property type="entry name" value="Trypsin-like serine proteases"/>
    <property type="match status" value="1"/>
</dbReference>
<dbReference type="STRING" id="229535.A0A0M8NRZ4"/>
<comment type="caution">
    <text evidence="1">The sequence shown here is derived from an EMBL/GenBank/DDBJ whole genome shotgun (WGS) entry which is preliminary data.</text>
</comment>
<accession>A0A0M8NRZ4</accession>
<reference evidence="1 2" key="1">
    <citation type="submission" date="2015-08" db="EMBL/GenBank/DDBJ databases">
        <title>Genome sequencing of Penicillium nordicum.</title>
        <authorList>
            <person name="Nguyen H.D."/>
            <person name="Seifert K.A."/>
        </authorList>
    </citation>
    <scope>NUCLEOTIDE SEQUENCE [LARGE SCALE GENOMIC DNA]</scope>
    <source>
        <strain evidence="1 2">DAOMC 185683</strain>
    </source>
</reference>
<dbReference type="EMBL" id="LHQQ01000265">
    <property type="protein sequence ID" value="KOS38206.1"/>
    <property type="molecule type" value="Genomic_DNA"/>
</dbReference>
<keyword evidence="2" id="KW-1185">Reference proteome</keyword>
<organism evidence="1 2">
    <name type="scientific">Penicillium nordicum</name>
    <dbReference type="NCBI Taxonomy" id="229535"/>
    <lineage>
        <taxon>Eukaryota</taxon>
        <taxon>Fungi</taxon>
        <taxon>Dikarya</taxon>
        <taxon>Ascomycota</taxon>
        <taxon>Pezizomycotina</taxon>
        <taxon>Eurotiomycetes</taxon>
        <taxon>Eurotiomycetidae</taxon>
        <taxon>Eurotiales</taxon>
        <taxon>Aspergillaceae</taxon>
        <taxon>Penicillium</taxon>
    </lineage>
</organism>
<proteinExistence type="predicted"/>